<accession>A0A9X3TP18</accession>
<dbReference type="Pfam" id="PF00092">
    <property type="entry name" value="VWA"/>
    <property type="match status" value="1"/>
</dbReference>
<dbReference type="RefSeq" id="WP_271139766.1">
    <property type="nucleotide sequence ID" value="NZ_JAPYYP010000006.1"/>
</dbReference>
<dbReference type="SMART" id="SM00327">
    <property type="entry name" value="VWA"/>
    <property type="match status" value="1"/>
</dbReference>
<dbReference type="InterPro" id="IPR031148">
    <property type="entry name" value="Plexin"/>
</dbReference>
<gene>
    <name evidence="2" type="ORF">O3V59_06825</name>
</gene>
<evidence type="ECO:0000259" key="1">
    <source>
        <dbReference type="PROSITE" id="PS50234"/>
    </source>
</evidence>
<dbReference type="InterPro" id="IPR013783">
    <property type="entry name" value="Ig-like_fold"/>
</dbReference>
<dbReference type="GO" id="GO:0017154">
    <property type="term" value="F:semaphorin receptor activity"/>
    <property type="evidence" value="ECO:0007669"/>
    <property type="project" value="InterPro"/>
</dbReference>
<dbReference type="Gene3D" id="3.40.50.410">
    <property type="entry name" value="von Willebrand factor, type A domain"/>
    <property type="match status" value="1"/>
</dbReference>
<organism evidence="2 3">
    <name type="scientific">Brevibacillus thermoruber</name>
    <dbReference type="NCBI Taxonomy" id="33942"/>
    <lineage>
        <taxon>Bacteria</taxon>
        <taxon>Bacillati</taxon>
        <taxon>Bacillota</taxon>
        <taxon>Bacilli</taxon>
        <taxon>Bacillales</taxon>
        <taxon>Paenibacillaceae</taxon>
        <taxon>Brevibacillus</taxon>
    </lineage>
</organism>
<dbReference type="SUPFAM" id="SSF53300">
    <property type="entry name" value="vWA-like"/>
    <property type="match status" value="1"/>
</dbReference>
<dbReference type="Gene3D" id="2.60.40.10">
    <property type="entry name" value="Immunoglobulins"/>
    <property type="match status" value="10"/>
</dbReference>
<dbReference type="InterPro" id="IPR014756">
    <property type="entry name" value="Ig_E-set"/>
</dbReference>
<dbReference type="PANTHER" id="PTHR22625">
    <property type="entry name" value="PLEXIN"/>
    <property type="match status" value="1"/>
</dbReference>
<proteinExistence type="predicted"/>
<reference evidence="2" key="1">
    <citation type="submission" date="2022-12" db="EMBL/GenBank/DDBJ databases">
        <title>Draft genome sequence of the thermophilic strain Brevibacillus thermoruber HT42, isolated from Los Humeros, Puebla, Mexico, with biotechnological potential.</title>
        <authorList>
            <person name="Lara Sanchez J."/>
            <person name="Solis Palacios R."/>
            <person name="Bustos Baena A.S."/>
            <person name="Ruz Baez A.E."/>
            <person name="Espinosa Luna G."/>
            <person name="Oliart Ros R.M."/>
        </authorList>
    </citation>
    <scope>NUCLEOTIDE SEQUENCE</scope>
    <source>
        <strain evidence="2">HT42</strain>
    </source>
</reference>
<dbReference type="Proteomes" id="UP001151071">
    <property type="component" value="Unassembled WGS sequence"/>
</dbReference>
<dbReference type="PROSITE" id="PS50234">
    <property type="entry name" value="VWFA"/>
    <property type="match status" value="1"/>
</dbReference>
<comment type="caution">
    <text evidence="2">The sequence shown here is derived from an EMBL/GenBank/DDBJ whole genome shotgun (WGS) entry which is preliminary data.</text>
</comment>
<name>A0A9X3TP18_9BACL</name>
<protein>
    <submittedName>
        <fullName evidence="2">IPT/TIG domain-containing protein</fullName>
    </submittedName>
</protein>
<dbReference type="SMART" id="SM00429">
    <property type="entry name" value="IPT"/>
    <property type="match status" value="10"/>
</dbReference>
<dbReference type="EMBL" id="JAPYYP010000006">
    <property type="protein sequence ID" value="MDA5108066.1"/>
    <property type="molecule type" value="Genomic_DNA"/>
</dbReference>
<dbReference type="AlphaFoldDB" id="A0A9X3TP18"/>
<dbReference type="PANTHER" id="PTHR22625:SF70">
    <property type="entry name" value="PLEXIN A, ISOFORM A"/>
    <property type="match status" value="1"/>
</dbReference>
<dbReference type="InterPro" id="IPR002909">
    <property type="entry name" value="IPT_dom"/>
</dbReference>
<dbReference type="SUPFAM" id="SSF81296">
    <property type="entry name" value="E set domains"/>
    <property type="match status" value="10"/>
</dbReference>
<dbReference type="CDD" id="cd00603">
    <property type="entry name" value="IPT_PCSR"/>
    <property type="match status" value="1"/>
</dbReference>
<dbReference type="InterPro" id="IPR036465">
    <property type="entry name" value="vWFA_dom_sf"/>
</dbReference>
<dbReference type="InterPro" id="IPR002035">
    <property type="entry name" value="VWF_A"/>
</dbReference>
<sequence>MGSIKRSVIFLLSLLLAFVGVPLPSLQAAVGDYVTVTKSVNPTSISTEEEAEVTLNVKGTPPVNVVEPNDVILIIDKSGSMLPEYNNGEDKITAAKEAAKGFIDLMDFSKHRVGVVDFSSENLTKTFPLTTDAAAAKSYIDTIKANGGTATGYAIDQAIAELTNHRPEARPVIVILTDGDATEPKGNAYEYAKERAQAAKEQGIIFYTIALLKSTDNPDTSGPNLLLKEMATTAHHHHFVLGSQGLQEIYAAIVKEIGMASAYDVTVTDVVSPEFEIVPGSYDNNIPKPEVIGNTLTWKFAELKNDTLSFVYKIKPKDPEKTGIFPISKPQSVITYKDYAGANRSKGIASVNLTVKYPAPIITSIEKDYGHPNGGETVTIRGDKFRSGATVNFGAYKATNVQYISKNEITAVTPAGTQGTVTVKVTNPDGQQGTGTYQYKADPVITSIEPNNGPLAGGTIVLIKGNYVMKDATIKFGEKTAQMYSYSSPSYFRVVAPEGVQPGPVDLTVTNPDGTTVTVPGAYTYNAPPEEKLTVTQITPTEGPLEGGGAVYIDGTRIHQSVKVYFGAKEAPLVQYYSDKRIKVQAPAGDTAGPVDVKVQNPDGASVTLPEGYTYQPPVKLPKPEITAVDPASGLIAGGTTVVVKGTNFVNGAKVYFGDYEGVSTQFNSSNLLTVKTPAVPAAGKVNVKVVNPDGQEAVKTEGFEYLASLPPVAPAVTSITPTSGPMEGGTVVYIDGNNFEEGIKVFFGSKEATVNMYYSPNRVKVTAPASDVDGAVDVRVVNPSGLEGVLNQGYTYIAPPPPEPPSITQITPTSGPMKGGTVVYIDGTNLDKNAKVYFGNLETSVGYYYSANRIKVTAPPSTVDGIVDVKVVNPDGSEAILSNAYTYIAPPPIPAPVITKINPSSGPLAGNTVIYIDGENFVDGIKVFFGNKEGTVYTVYSSNKLKVVAPAGDAGGPVDVKLVNPDGKEGTAASAYTYIAPLPEPVEITQITPNKGLTLGGEIIIIEGKNFKSGATVTFGSTNVNLDYYYNSSKVRVKAPPSNGYVGPVDVTLTNPDGQTFTIPQGYTYEEPVMEITNVSPNHGPMSGKTVVYVDGKNFDPAMTVTIGGKSVPIYYYNTTRFKFETPVSTVSGEVPIVVTLPSGKTASATFTYDAPPPTPAPTITKISPASGPVTGKTVVYLDGTGLLNGLKVYMDGKEVNQPYYYNTTRIKFETPPAAGPGIVQIKIVNPDGQESNTIPFEYK</sequence>
<evidence type="ECO:0000313" key="3">
    <source>
        <dbReference type="Proteomes" id="UP001151071"/>
    </source>
</evidence>
<dbReference type="CDD" id="cd00102">
    <property type="entry name" value="IPT"/>
    <property type="match status" value="9"/>
</dbReference>
<evidence type="ECO:0000313" key="2">
    <source>
        <dbReference type="EMBL" id="MDA5108066.1"/>
    </source>
</evidence>
<keyword evidence="3" id="KW-1185">Reference proteome</keyword>
<feature type="domain" description="VWFA" evidence="1">
    <location>
        <begin position="70"/>
        <end position="257"/>
    </location>
</feature>
<dbReference type="CDD" id="cd00198">
    <property type="entry name" value="vWFA"/>
    <property type="match status" value="1"/>
</dbReference>
<dbReference type="Pfam" id="PF01833">
    <property type="entry name" value="TIG"/>
    <property type="match status" value="10"/>
</dbReference>